<keyword evidence="7" id="KW-0346">Stress response</keyword>
<dbReference type="InterPro" id="IPR025490">
    <property type="entry name" value="RqcP"/>
</dbReference>
<proteinExistence type="inferred from homology"/>
<comment type="subunit">
    <text evidence="5">Associates with stalled 50S ribosomal subunits. Binds to RqcH, 23S rRNA and the P-site tRNA. Does not require RqcH for association with 50S subunits.</text>
</comment>
<comment type="function">
    <text evidence="5">Key component of the ribosome quality control system (RQC), a ribosome-associated complex that mediates the extraction of incompletely synthesized nascent chains from stalled ribosomes and their subsequent degradation. RqcH recruits Ala-charged tRNA, and with RqcP directs the elongation of stalled nascent chains on 50S ribosomal subunits, leading to non-templated C-terminal alanine extensions (Ala tail). The Ala tail promotes nascent chain degradation. RqcP is associated with the translocation-like movement of the peptidyl-tRNA from the A-site into the P-site.</text>
</comment>
<keyword evidence="4 5" id="KW-0648">Protein biosynthesis</keyword>
<dbReference type="Gene3D" id="3.10.290.10">
    <property type="entry name" value="RNA-binding S4 domain"/>
    <property type="match status" value="1"/>
</dbReference>
<name>A0ABS2QBN9_9BACL</name>
<keyword evidence="3 5" id="KW-0694">RNA-binding</keyword>
<dbReference type="SUPFAM" id="SSF55174">
    <property type="entry name" value="Alpha-L RNA-binding motif"/>
    <property type="match status" value="1"/>
</dbReference>
<evidence type="ECO:0000256" key="2">
    <source>
        <dbReference type="ARBA" id="ARBA00022730"/>
    </source>
</evidence>
<dbReference type="Pfam" id="PF01479">
    <property type="entry name" value="S4"/>
    <property type="match status" value="1"/>
</dbReference>
<dbReference type="CDD" id="cd00165">
    <property type="entry name" value="S4"/>
    <property type="match status" value="1"/>
</dbReference>
<evidence type="ECO:0000256" key="1">
    <source>
        <dbReference type="ARBA" id="ARBA00022555"/>
    </source>
</evidence>
<reference evidence="7 8" key="1">
    <citation type="submission" date="2021-01" db="EMBL/GenBank/DDBJ databases">
        <title>Genomic Encyclopedia of Type Strains, Phase IV (KMG-IV): sequencing the most valuable type-strain genomes for metagenomic binning, comparative biology and taxonomic classification.</title>
        <authorList>
            <person name="Goeker M."/>
        </authorList>
    </citation>
    <scope>NUCLEOTIDE SEQUENCE [LARGE SCALE GENOMIC DNA]</scope>
    <source>
        <strain evidence="7 8">DSM 100968</strain>
    </source>
</reference>
<evidence type="ECO:0000256" key="4">
    <source>
        <dbReference type="ARBA" id="ARBA00022917"/>
    </source>
</evidence>
<evidence type="ECO:0000259" key="6">
    <source>
        <dbReference type="SMART" id="SM00363"/>
    </source>
</evidence>
<dbReference type="InterPro" id="IPR002942">
    <property type="entry name" value="S4_RNA-bd"/>
</dbReference>
<evidence type="ECO:0000256" key="3">
    <source>
        <dbReference type="ARBA" id="ARBA00022884"/>
    </source>
</evidence>
<dbReference type="RefSeq" id="WP_205007382.1">
    <property type="nucleotide sequence ID" value="NZ_CBCRXA010000019.1"/>
</dbReference>
<dbReference type="InterPro" id="IPR036986">
    <property type="entry name" value="S4_RNA-bd_sf"/>
</dbReference>
<dbReference type="PIRSF" id="PIRSF038881">
    <property type="entry name" value="RNAbp_HP1423"/>
    <property type="match status" value="1"/>
</dbReference>
<keyword evidence="1 5" id="KW-0820">tRNA-binding</keyword>
<dbReference type="PROSITE" id="PS50889">
    <property type="entry name" value="S4"/>
    <property type="match status" value="1"/>
</dbReference>
<evidence type="ECO:0000313" key="8">
    <source>
        <dbReference type="Proteomes" id="UP000823201"/>
    </source>
</evidence>
<dbReference type="Proteomes" id="UP000823201">
    <property type="component" value="Unassembled WGS sequence"/>
</dbReference>
<sequence length="90" mass="10115">MRLDKFLKVSRLIKRRTVAKELADQGRVSINGQPGKASATVSVGDQLTLHFGQKQTTVRIIQLKETVKKEEAESLYEIVSEKAADKDKEM</sequence>
<dbReference type="EMBL" id="JAFBEV010000024">
    <property type="protein sequence ID" value="MBM7658830.1"/>
    <property type="molecule type" value="Genomic_DNA"/>
</dbReference>
<evidence type="ECO:0000256" key="5">
    <source>
        <dbReference type="HAMAP-Rule" id="MF_00871"/>
    </source>
</evidence>
<organism evidence="7 8">
    <name type="scientific">Sporolactobacillus spathodeae</name>
    <dbReference type="NCBI Taxonomy" id="1465502"/>
    <lineage>
        <taxon>Bacteria</taxon>
        <taxon>Bacillati</taxon>
        <taxon>Bacillota</taxon>
        <taxon>Bacilli</taxon>
        <taxon>Bacillales</taxon>
        <taxon>Sporolactobacillaceae</taxon>
        <taxon>Sporolactobacillus</taxon>
    </lineage>
</organism>
<dbReference type="SMART" id="SM00363">
    <property type="entry name" value="S4"/>
    <property type="match status" value="1"/>
</dbReference>
<comment type="similarity">
    <text evidence="5">Belongs to the RqcP family.</text>
</comment>
<comment type="caution">
    <text evidence="7">The sequence shown here is derived from an EMBL/GenBank/DDBJ whole genome shotgun (WGS) entry which is preliminary data.</text>
</comment>
<keyword evidence="2 5" id="KW-0699">rRNA-binding</keyword>
<protein>
    <recommendedName>
        <fullName evidence="5">RQC P-site tRNA stabilizing factor</fullName>
        <shortName evidence="5">RqcP</shortName>
    </recommendedName>
    <alternativeName>
        <fullName evidence="5">Ribosome-associated protein quality control protein P</fullName>
    </alternativeName>
</protein>
<gene>
    <name evidence="5" type="primary">rqcP</name>
    <name evidence="7" type="ORF">JOC27_002293</name>
</gene>
<accession>A0ABS2QBN9</accession>
<evidence type="ECO:0000313" key="7">
    <source>
        <dbReference type="EMBL" id="MBM7658830.1"/>
    </source>
</evidence>
<dbReference type="HAMAP" id="MF_00871">
    <property type="entry name" value="RqcP"/>
    <property type="match status" value="1"/>
</dbReference>
<keyword evidence="8" id="KW-1185">Reference proteome</keyword>
<feature type="domain" description="RNA-binding S4" evidence="6">
    <location>
        <begin position="1"/>
        <end position="66"/>
    </location>
</feature>